<organism evidence="2 3">
    <name type="scientific">Collybia nuda</name>
    <dbReference type="NCBI Taxonomy" id="64659"/>
    <lineage>
        <taxon>Eukaryota</taxon>
        <taxon>Fungi</taxon>
        <taxon>Dikarya</taxon>
        <taxon>Basidiomycota</taxon>
        <taxon>Agaricomycotina</taxon>
        <taxon>Agaricomycetes</taxon>
        <taxon>Agaricomycetidae</taxon>
        <taxon>Agaricales</taxon>
        <taxon>Tricholomatineae</taxon>
        <taxon>Clitocybaceae</taxon>
        <taxon>Collybia</taxon>
    </lineage>
</organism>
<dbReference type="OrthoDB" id="3248508at2759"/>
<protein>
    <submittedName>
        <fullName evidence="2">Uncharacterized protein</fullName>
    </submittedName>
</protein>
<evidence type="ECO:0000256" key="1">
    <source>
        <dbReference type="SAM" id="MobiDB-lite"/>
    </source>
</evidence>
<name>A0A9P5Y142_9AGAR</name>
<evidence type="ECO:0000313" key="3">
    <source>
        <dbReference type="Proteomes" id="UP000807353"/>
    </source>
</evidence>
<gene>
    <name evidence="2" type="ORF">BDZ94DRAFT_1266176</name>
</gene>
<reference evidence="2" key="1">
    <citation type="submission" date="2020-11" db="EMBL/GenBank/DDBJ databases">
        <authorList>
            <consortium name="DOE Joint Genome Institute"/>
            <person name="Ahrendt S."/>
            <person name="Riley R."/>
            <person name="Andreopoulos W."/>
            <person name="Labutti K."/>
            <person name="Pangilinan J."/>
            <person name="Ruiz-Duenas F.J."/>
            <person name="Barrasa J.M."/>
            <person name="Sanchez-Garcia M."/>
            <person name="Camarero S."/>
            <person name="Miyauchi S."/>
            <person name="Serrano A."/>
            <person name="Linde D."/>
            <person name="Babiker R."/>
            <person name="Drula E."/>
            <person name="Ayuso-Fernandez I."/>
            <person name="Pacheco R."/>
            <person name="Padilla G."/>
            <person name="Ferreira P."/>
            <person name="Barriuso J."/>
            <person name="Kellner H."/>
            <person name="Castanera R."/>
            <person name="Alfaro M."/>
            <person name="Ramirez L."/>
            <person name="Pisabarro A.G."/>
            <person name="Kuo A."/>
            <person name="Tritt A."/>
            <person name="Lipzen A."/>
            <person name="He G."/>
            <person name="Yan M."/>
            <person name="Ng V."/>
            <person name="Cullen D."/>
            <person name="Martin F."/>
            <person name="Rosso M.-N."/>
            <person name="Henrissat B."/>
            <person name="Hibbett D."/>
            <person name="Martinez A.T."/>
            <person name="Grigoriev I.V."/>
        </authorList>
    </citation>
    <scope>NUCLEOTIDE SEQUENCE</scope>
    <source>
        <strain evidence="2">CBS 247.69</strain>
    </source>
</reference>
<dbReference type="Proteomes" id="UP000807353">
    <property type="component" value="Unassembled WGS sequence"/>
</dbReference>
<dbReference type="AlphaFoldDB" id="A0A9P5Y142"/>
<proteinExistence type="predicted"/>
<feature type="region of interest" description="Disordered" evidence="1">
    <location>
        <begin position="30"/>
        <end position="55"/>
    </location>
</feature>
<keyword evidence="3" id="KW-1185">Reference proteome</keyword>
<evidence type="ECO:0000313" key="2">
    <source>
        <dbReference type="EMBL" id="KAF9460410.1"/>
    </source>
</evidence>
<comment type="caution">
    <text evidence="2">The sequence shown here is derived from an EMBL/GenBank/DDBJ whole genome shotgun (WGS) entry which is preliminary data.</text>
</comment>
<dbReference type="EMBL" id="MU150299">
    <property type="protein sequence ID" value="KAF9460410.1"/>
    <property type="molecule type" value="Genomic_DNA"/>
</dbReference>
<accession>A0A9P5Y142</accession>
<sequence length="55" mass="6023">MKLVHLVYIHGFQGNDTTFQVSRTSGCSPTAVTQAPYSLSRPTCSSTSRNEYPSI</sequence>